<evidence type="ECO:0000313" key="8">
    <source>
        <dbReference type="Proteomes" id="UP001200145"/>
    </source>
</evidence>
<keyword evidence="5" id="KW-0732">Signal</keyword>
<evidence type="ECO:0000256" key="5">
    <source>
        <dbReference type="SAM" id="SignalP"/>
    </source>
</evidence>
<keyword evidence="2" id="KW-0472">Membrane</keyword>
<keyword evidence="8" id="KW-1185">Reference proteome</keyword>
<dbReference type="InterPro" id="IPR041700">
    <property type="entry name" value="OMP_b-brl_3"/>
</dbReference>
<dbReference type="InterPro" id="IPR037066">
    <property type="entry name" value="Plug_dom_sf"/>
</dbReference>
<feature type="domain" description="Outer membrane protein beta-barrel" evidence="6">
    <location>
        <begin position="390"/>
        <end position="788"/>
    </location>
</feature>
<evidence type="ECO:0000259" key="6">
    <source>
        <dbReference type="Pfam" id="PF14905"/>
    </source>
</evidence>
<name>A0ABS9BK05_9BACT</name>
<evidence type="ECO:0000256" key="4">
    <source>
        <dbReference type="SAM" id="MobiDB-lite"/>
    </source>
</evidence>
<dbReference type="Gene3D" id="2.60.40.1120">
    <property type="entry name" value="Carboxypeptidase-like, regulatory domain"/>
    <property type="match status" value="1"/>
</dbReference>
<feature type="chain" id="PRO_5045679919" evidence="5">
    <location>
        <begin position="21"/>
        <end position="812"/>
    </location>
</feature>
<dbReference type="EMBL" id="JAKEVY010000003">
    <property type="protein sequence ID" value="MCF1715179.1"/>
    <property type="molecule type" value="Genomic_DNA"/>
</dbReference>
<gene>
    <name evidence="7" type="ORF">L0U88_11135</name>
</gene>
<dbReference type="SUPFAM" id="SSF49464">
    <property type="entry name" value="Carboxypeptidase regulatory domain-like"/>
    <property type="match status" value="1"/>
</dbReference>
<dbReference type="RefSeq" id="WP_234866134.1">
    <property type="nucleotide sequence ID" value="NZ_JAKEVY010000003.1"/>
</dbReference>
<feature type="signal peptide" evidence="5">
    <location>
        <begin position="1"/>
        <end position="20"/>
    </location>
</feature>
<proteinExistence type="predicted"/>
<accession>A0ABS9BK05</accession>
<keyword evidence="7" id="KW-0675">Receptor</keyword>
<keyword evidence="3" id="KW-0998">Cell outer membrane</keyword>
<dbReference type="Pfam" id="PF13620">
    <property type="entry name" value="CarboxypepD_reg"/>
    <property type="match status" value="1"/>
</dbReference>
<dbReference type="PANTHER" id="PTHR40980:SF4">
    <property type="entry name" value="TONB-DEPENDENT RECEPTOR-LIKE BETA-BARREL DOMAIN-CONTAINING PROTEIN"/>
    <property type="match status" value="1"/>
</dbReference>
<feature type="compositionally biased region" description="Polar residues" evidence="4">
    <location>
        <begin position="356"/>
        <end position="371"/>
    </location>
</feature>
<dbReference type="InterPro" id="IPR036942">
    <property type="entry name" value="Beta-barrel_TonB_sf"/>
</dbReference>
<protein>
    <submittedName>
        <fullName evidence="7">TonB-dependent receptor family protein</fullName>
    </submittedName>
</protein>
<organism evidence="7 8">
    <name type="scientific">Flavihumibacter fluminis</name>
    <dbReference type="NCBI Taxonomy" id="2909236"/>
    <lineage>
        <taxon>Bacteria</taxon>
        <taxon>Pseudomonadati</taxon>
        <taxon>Bacteroidota</taxon>
        <taxon>Chitinophagia</taxon>
        <taxon>Chitinophagales</taxon>
        <taxon>Chitinophagaceae</taxon>
        <taxon>Flavihumibacter</taxon>
    </lineage>
</organism>
<evidence type="ECO:0000256" key="3">
    <source>
        <dbReference type="ARBA" id="ARBA00023237"/>
    </source>
</evidence>
<dbReference type="Gene3D" id="2.40.170.20">
    <property type="entry name" value="TonB-dependent receptor, beta-barrel domain"/>
    <property type="match status" value="1"/>
</dbReference>
<reference evidence="7 8" key="1">
    <citation type="submission" date="2022-01" db="EMBL/GenBank/DDBJ databases">
        <title>Flavihumibacter sp. nov., isolated from sediment of a river.</title>
        <authorList>
            <person name="Liu H."/>
        </authorList>
    </citation>
    <scope>NUCLEOTIDE SEQUENCE [LARGE SCALE GENOMIC DNA]</scope>
    <source>
        <strain evidence="7 8">RY-1</strain>
    </source>
</reference>
<dbReference type="Gene3D" id="2.170.130.10">
    <property type="entry name" value="TonB-dependent receptor, plug domain"/>
    <property type="match status" value="1"/>
</dbReference>
<feature type="region of interest" description="Disordered" evidence="4">
    <location>
        <begin position="349"/>
        <end position="371"/>
    </location>
</feature>
<dbReference type="Proteomes" id="UP001200145">
    <property type="component" value="Unassembled WGS sequence"/>
</dbReference>
<evidence type="ECO:0000256" key="2">
    <source>
        <dbReference type="ARBA" id="ARBA00023136"/>
    </source>
</evidence>
<dbReference type="PANTHER" id="PTHR40980">
    <property type="entry name" value="PLUG DOMAIN-CONTAINING PROTEIN"/>
    <property type="match status" value="1"/>
</dbReference>
<dbReference type="Pfam" id="PF14905">
    <property type="entry name" value="OMP_b-brl_3"/>
    <property type="match status" value="1"/>
</dbReference>
<comment type="caution">
    <text evidence="7">The sequence shown here is derived from an EMBL/GenBank/DDBJ whole genome shotgun (WGS) entry which is preliminary data.</text>
</comment>
<evidence type="ECO:0000256" key="1">
    <source>
        <dbReference type="ARBA" id="ARBA00004442"/>
    </source>
</evidence>
<sequence>MKPGSLLTIFFLLFSLFSHAGTKVYDHPPIQVTVFNEKKEPLDFVSVRILQKADSTRVFSTVSDSTGNLALPDLKPGDYLLCVSRVDYEPACQDLIISATNTNTAPRILTIILHASRQLSTVTVTAKKPPVQFLSDRTVIRVDASINNAGTTALEVLERSPGITLDKDGNISLKGRDQVLVMIDNKPSYLTGPELNALLQGMSSNDIETIELIDNPPARYDAAGNGGIINIRLKKNRQRGFNGNLSLSGAQGIYPKSNNALSLNYYSGKVNLYANYSMTINQNLLDMYAFRSYYADDDKTLLSTLEQPTFIQSTGKNHTLRTGLDYTLNKKTSLGIALAGTKIDRTGTGRGEASWKSVNSQPDSLIRTSNSNSTDWKNASVNVNLRHQFSGKQELTADLDWLGYQIEGGQGFQNIRSDNNPYTESFLGELPSKIRILSFKADHQLQLPKQYKLETGVKWAATSTNNKAAYTINKGGGWEEDLGKSNQFLYDEQIRAAYASLERKINRWWYQVGLRYEHTSYDAHQLGNTVIKDSAFSNQYGSLFPSLQASVELDSLNELSLTMNKRIDRPPYQRLNPFVFIINKYTYQKGNPLMKPQFTYTVELSHRYKNLLSTSISYSDTRDYFSQIFLSDSTGTFYYSEGNLGRRKILGLSVSFSEQLLPFWNFSSQVDLQHKKLKGFVWKPLEASITQVSISINNLIKLGKGWAMEASGFWISRSQADIQELVEPTGQVGIGFSKQVLKNKGSLKLTARDIFYTQDMEGFTIFNQATEYFRLQRDTRVINLAFTWRFGKQTKATPRRMNKVDEADRVSG</sequence>
<dbReference type="InterPro" id="IPR008969">
    <property type="entry name" value="CarboxyPept-like_regulatory"/>
</dbReference>
<comment type="subcellular location">
    <subcellularLocation>
        <location evidence="1">Cell outer membrane</location>
    </subcellularLocation>
</comment>
<dbReference type="SUPFAM" id="SSF56935">
    <property type="entry name" value="Porins"/>
    <property type="match status" value="1"/>
</dbReference>
<evidence type="ECO:0000313" key="7">
    <source>
        <dbReference type="EMBL" id="MCF1715179.1"/>
    </source>
</evidence>